<dbReference type="GO" id="GO:1990481">
    <property type="term" value="P:mRNA pseudouridine synthesis"/>
    <property type="evidence" value="ECO:0007669"/>
    <property type="project" value="TreeGrafter"/>
</dbReference>
<evidence type="ECO:0000259" key="8">
    <source>
        <dbReference type="Pfam" id="PF16198"/>
    </source>
</evidence>
<dbReference type="AlphaFoldDB" id="A0A846MZ72"/>
<dbReference type="EC" id="5.4.99.25" evidence="5"/>
<dbReference type="GO" id="GO:0160148">
    <property type="term" value="F:tRNA pseudouridine(55) synthase activity"/>
    <property type="evidence" value="ECO:0007669"/>
    <property type="project" value="UniProtKB-EC"/>
</dbReference>
<dbReference type="PANTHER" id="PTHR13767:SF2">
    <property type="entry name" value="PSEUDOURIDYLATE SYNTHASE TRUB1"/>
    <property type="match status" value="1"/>
</dbReference>
<sequence>MGRRKKGNPVHGWVIVDKPLGVTSTQAVSIVRRIFDAQKAGHAGTLDPMATGVLAVALGEATKTVPYAMDSAKTYQFTATWGESRDSDDTEGAVTGTSDKRPTREEIEALLPRFTGPISQIPPSYSAIKVDGERAYDIARDGEEVHLDARTVFVSSVRIVDMPDPNQTLFEMHCGKGTYVRAWARDMGQALGCLGHVSALRRTQVGSFRVEDATPLETLKGFMHSPAAFEHLRPLSTALDGIPALAITGQDVTRLRSGNPILIRPNMFARITESHSGDDVQGLTVYCATGEGEPVALTEFAAGELRPFRVFNFG</sequence>
<evidence type="ECO:0000256" key="2">
    <source>
        <dbReference type="ARBA" id="ARBA00005642"/>
    </source>
</evidence>
<comment type="function">
    <text evidence="5">Responsible for synthesis of pseudouridine from uracil-55 in the psi GC loop of transfer RNAs.</text>
</comment>
<dbReference type="InterPro" id="IPR002501">
    <property type="entry name" value="PsdUridine_synth_N"/>
</dbReference>
<organism evidence="9 10">
    <name type="scientific">Rhizomicrobium palustre</name>
    <dbReference type="NCBI Taxonomy" id="189966"/>
    <lineage>
        <taxon>Bacteria</taxon>
        <taxon>Pseudomonadati</taxon>
        <taxon>Pseudomonadota</taxon>
        <taxon>Alphaproteobacteria</taxon>
        <taxon>Micropepsales</taxon>
        <taxon>Micropepsaceae</taxon>
        <taxon>Rhizomicrobium</taxon>
    </lineage>
</organism>
<evidence type="ECO:0000256" key="3">
    <source>
        <dbReference type="ARBA" id="ARBA00022694"/>
    </source>
</evidence>
<dbReference type="InterPro" id="IPR032819">
    <property type="entry name" value="TruB_C"/>
</dbReference>
<evidence type="ECO:0000313" key="10">
    <source>
        <dbReference type="Proteomes" id="UP000570514"/>
    </source>
</evidence>
<comment type="caution">
    <text evidence="9">The sequence shown here is derived from an EMBL/GenBank/DDBJ whole genome shotgun (WGS) entry which is preliminary data.</text>
</comment>
<comment type="catalytic activity">
    <reaction evidence="1 5">
        <text>uridine(55) in tRNA = pseudouridine(55) in tRNA</text>
        <dbReference type="Rhea" id="RHEA:42532"/>
        <dbReference type="Rhea" id="RHEA-COMP:10101"/>
        <dbReference type="Rhea" id="RHEA-COMP:10102"/>
        <dbReference type="ChEBI" id="CHEBI:65314"/>
        <dbReference type="ChEBI" id="CHEBI:65315"/>
        <dbReference type="EC" id="5.4.99.25"/>
    </reaction>
</comment>
<evidence type="ECO:0000256" key="4">
    <source>
        <dbReference type="ARBA" id="ARBA00023235"/>
    </source>
</evidence>
<dbReference type="Pfam" id="PF16198">
    <property type="entry name" value="TruB_C_2"/>
    <property type="match status" value="1"/>
</dbReference>
<dbReference type="InterPro" id="IPR020103">
    <property type="entry name" value="PsdUridine_synth_cat_dom_sf"/>
</dbReference>
<feature type="domain" description="tRNA pseudouridylate synthase B C-terminal" evidence="8">
    <location>
        <begin position="181"/>
        <end position="239"/>
    </location>
</feature>
<dbReference type="NCBIfam" id="TIGR00431">
    <property type="entry name" value="TruB"/>
    <property type="match status" value="1"/>
</dbReference>
<dbReference type="Proteomes" id="UP000570514">
    <property type="component" value="Unassembled WGS sequence"/>
</dbReference>
<dbReference type="HAMAP" id="MF_01080">
    <property type="entry name" value="TruB_bact"/>
    <property type="match status" value="1"/>
</dbReference>
<dbReference type="PANTHER" id="PTHR13767">
    <property type="entry name" value="TRNA-PSEUDOURIDINE SYNTHASE"/>
    <property type="match status" value="1"/>
</dbReference>
<feature type="region of interest" description="Disordered" evidence="6">
    <location>
        <begin position="82"/>
        <end position="102"/>
    </location>
</feature>
<dbReference type="Pfam" id="PF01509">
    <property type="entry name" value="TruB_N"/>
    <property type="match status" value="1"/>
</dbReference>
<dbReference type="GO" id="GO:0031119">
    <property type="term" value="P:tRNA pseudouridine synthesis"/>
    <property type="evidence" value="ECO:0007669"/>
    <property type="project" value="UniProtKB-UniRule"/>
</dbReference>
<protein>
    <recommendedName>
        <fullName evidence="5">tRNA pseudouridine synthase B</fullName>
        <ecNumber evidence="5">5.4.99.25</ecNumber>
    </recommendedName>
    <alternativeName>
        <fullName evidence="5">tRNA pseudouridine(55) synthase</fullName>
        <shortName evidence="5">Psi55 synthase</shortName>
    </alternativeName>
    <alternativeName>
        <fullName evidence="5">tRNA pseudouridylate synthase</fullName>
    </alternativeName>
    <alternativeName>
        <fullName evidence="5">tRNA-uridine isomerase</fullName>
    </alternativeName>
</protein>
<feature type="active site" description="Nucleophile" evidence="5">
    <location>
        <position position="47"/>
    </location>
</feature>
<proteinExistence type="inferred from homology"/>
<keyword evidence="3 5" id="KW-0819">tRNA processing</keyword>
<comment type="similarity">
    <text evidence="2 5">Belongs to the pseudouridine synthase TruB family. Type 1 subfamily.</text>
</comment>
<evidence type="ECO:0000259" key="7">
    <source>
        <dbReference type="Pfam" id="PF01509"/>
    </source>
</evidence>
<dbReference type="EMBL" id="JAASRM010000001">
    <property type="protein sequence ID" value="NIK88250.1"/>
    <property type="molecule type" value="Genomic_DNA"/>
</dbReference>
<keyword evidence="10" id="KW-1185">Reference proteome</keyword>
<dbReference type="SUPFAM" id="SSF55120">
    <property type="entry name" value="Pseudouridine synthase"/>
    <property type="match status" value="1"/>
</dbReference>
<evidence type="ECO:0000256" key="1">
    <source>
        <dbReference type="ARBA" id="ARBA00000385"/>
    </source>
</evidence>
<feature type="domain" description="Pseudouridine synthase II N-terminal" evidence="7">
    <location>
        <begin position="32"/>
        <end position="180"/>
    </location>
</feature>
<dbReference type="Gene3D" id="3.30.2350.10">
    <property type="entry name" value="Pseudouridine synthase"/>
    <property type="match status" value="1"/>
</dbReference>
<dbReference type="InterPro" id="IPR014780">
    <property type="entry name" value="tRNA_psdUridine_synth_TruB"/>
</dbReference>
<evidence type="ECO:0000313" key="9">
    <source>
        <dbReference type="EMBL" id="NIK88250.1"/>
    </source>
</evidence>
<evidence type="ECO:0000256" key="5">
    <source>
        <dbReference type="HAMAP-Rule" id="MF_01080"/>
    </source>
</evidence>
<gene>
    <name evidence="5" type="primary">truB</name>
    <name evidence="9" type="ORF">FHS83_001568</name>
</gene>
<evidence type="ECO:0000256" key="6">
    <source>
        <dbReference type="SAM" id="MobiDB-lite"/>
    </source>
</evidence>
<dbReference type="CDD" id="cd02573">
    <property type="entry name" value="PseudoU_synth_EcTruB"/>
    <property type="match status" value="1"/>
</dbReference>
<accession>A0A846MZ72</accession>
<keyword evidence="4 5" id="KW-0413">Isomerase</keyword>
<dbReference type="RefSeq" id="WP_167082441.1">
    <property type="nucleotide sequence ID" value="NZ_BAAADC010000001.1"/>
</dbReference>
<dbReference type="GO" id="GO:0003723">
    <property type="term" value="F:RNA binding"/>
    <property type="evidence" value="ECO:0007669"/>
    <property type="project" value="InterPro"/>
</dbReference>
<name>A0A846MZ72_9PROT</name>
<reference evidence="9 10" key="1">
    <citation type="submission" date="2020-03" db="EMBL/GenBank/DDBJ databases">
        <title>Genomic Encyclopedia of Type Strains, Phase IV (KMG-IV): sequencing the most valuable type-strain genomes for metagenomic binning, comparative biology and taxonomic classification.</title>
        <authorList>
            <person name="Goeker M."/>
        </authorList>
    </citation>
    <scope>NUCLEOTIDE SEQUENCE [LARGE SCALE GENOMIC DNA]</scope>
    <source>
        <strain evidence="9 10">DSM 19867</strain>
    </source>
</reference>